<evidence type="ECO:0000256" key="7">
    <source>
        <dbReference type="SAM" id="Phobius"/>
    </source>
</evidence>
<dbReference type="OrthoDB" id="9766860at2"/>
<protein>
    <submittedName>
        <fullName evidence="8">TrbI/VirB10 family protein</fullName>
    </submittedName>
</protein>
<feature type="compositionally biased region" description="Basic and acidic residues" evidence="6">
    <location>
        <begin position="23"/>
        <end position="32"/>
    </location>
</feature>
<evidence type="ECO:0000256" key="1">
    <source>
        <dbReference type="ARBA" id="ARBA00004167"/>
    </source>
</evidence>
<dbReference type="Proteomes" id="UP000319411">
    <property type="component" value="Plasmid unnamed3"/>
</dbReference>
<evidence type="ECO:0000313" key="8">
    <source>
        <dbReference type="EMBL" id="QDY44475.1"/>
    </source>
</evidence>
<dbReference type="GO" id="GO:0016020">
    <property type="term" value="C:membrane"/>
    <property type="evidence" value="ECO:0007669"/>
    <property type="project" value="UniProtKB-SubCell"/>
</dbReference>
<evidence type="ECO:0000256" key="3">
    <source>
        <dbReference type="ARBA" id="ARBA00022692"/>
    </source>
</evidence>
<keyword evidence="8" id="KW-0614">Plasmid</keyword>
<dbReference type="InterPro" id="IPR042217">
    <property type="entry name" value="T4SS_VirB10/TrbI"/>
</dbReference>
<organism evidence="8 9">
    <name type="scientific">Candidatus Pantoea soli</name>
    <dbReference type="NCBI Taxonomy" id="3098669"/>
    <lineage>
        <taxon>Bacteria</taxon>
        <taxon>Pseudomonadati</taxon>
        <taxon>Pseudomonadota</taxon>
        <taxon>Gammaproteobacteria</taxon>
        <taxon>Enterobacterales</taxon>
        <taxon>Erwiniaceae</taxon>
        <taxon>Pantoea</taxon>
    </lineage>
</organism>
<evidence type="ECO:0000256" key="6">
    <source>
        <dbReference type="SAM" id="MobiDB-lite"/>
    </source>
</evidence>
<keyword evidence="9" id="KW-1185">Reference proteome</keyword>
<dbReference type="CDD" id="cd16429">
    <property type="entry name" value="VirB10"/>
    <property type="match status" value="1"/>
</dbReference>
<dbReference type="InterPro" id="IPR005498">
    <property type="entry name" value="T4SS_VirB10/TraB/TrbI"/>
</dbReference>
<dbReference type="AlphaFoldDB" id="A0A518XJX0"/>
<reference evidence="8 9" key="1">
    <citation type="submission" date="2018-10" db="EMBL/GenBank/DDBJ databases">
        <title>Genome Sequencing of Pantoea dispersa DSM 32899.</title>
        <authorList>
            <person name="Nawrath M."/>
            <person name="Ottenheim C."/>
            <person name="Wilm A."/>
            <person name="Zimmermann W."/>
            <person name="Wu J.C."/>
        </authorList>
    </citation>
    <scope>NUCLEOTIDE SEQUENCE [LARGE SCALE GENOMIC DNA]</scope>
    <source>
        <strain evidence="8 9">DSM 32899</strain>
        <plasmid evidence="8 9">unnamed3</plasmid>
    </source>
</reference>
<dbReference type="NCBIfam" id="NF041422">
    <property type="entry name" value="VirB10_subf"/>
    <property type="match status" value="1"/>
</dbReference>
<evidence type="ECO:0000256" key="5">
    <source>
        <dbReference type="ARBA" id="ARBA00023136"/>
    </source>
</evidence>
<dbReference type="Gene3D" id="2.40.128.260">
    <property type="entry name" value="Type IV secretion system, VirB10/TraB/TrbI"/>
    <property type="match status" value="2"/>
</dbReference>
<accession>A0A518XJX0</accession>
<feature type="region of interest" description="Disordered" evidence="6">
    <location>
        <begin position="184"/>
        <end position="216"/>
    </location>
</feature>
<evidence type="ECO:0000256" key="2">
    <source>
        <dbReference type="ARBA" id="ARBA00010265"/>
    </source>
</evidence>
<feature type="compositionally biased region" description="Polar residues" evidence="6">
    <location>
        <begin position="184"/>
        <end position="195"/>
    </location>
</feature>
<comment type="similarity">
    <text evidence="2">Belongs to the TrbI/VirB10 family.</text>
</comment>
<sequence length="417" mass="45784">MTTEKEDLPSEEQEEKSVAQLEQEARERRQADLAEPEEEETAATSQRPEVTALNKRKRGKTAFAGLVLAIFLIFLAWAGTWFYKTYLREPPQEKQTETTDNARTLNSQVRKDLGKDAKPWGEEEAEKANEAESKGAASSGKKEAVSEAYTPPRLNKALALVSQASAAGNSAGNAPVMTRKQEAETLTGNGTTASDSAEIGQLTPKEAATPTPSPVRRIPYDPDLYVPELTNVECSMNYRFVSDVAGKFTCTVSKDVYSASGRVKLIEKDTTAYIDYRAGTLKHGQGRLFLMVEKLRTHHKPYLDIPLINSAAAGELGESGVSGWIDQHWLDRFGGALMVGVIPDGMAAISNNAGKKDRNTDYTENSRQSLADMAKTTLDNSINIPPTLYKNQGEIINLIVGQDIDFSKVYALRMKNK</sequence>
<dbReference type="Pfam" id="PF03743">
    <property type="entry name" value="TrbI"/>
    <property type="match status" value="1"/>
</dbReference>
<keyword evidence="4 7" id="KW-1133">Transmembrane helix</keyword>
<feature type="region of interest" description="Disordered" evidence="6">
    <location>
        <begin position="1"/>
        <end position="51"/>
    </location>
</feature>
<evidence type="ECO:0000313" key="9">
    <source>
        <dbReference type="Proteomes" id="UP000319411"/>
    </source>
</evidence>
<comment type="subcellular location">
    <subcellularLocation>
        <location evidence="1">Membrane</location>
        <topology evidence="1">Single-pass membrane protein</topology>
    </subcellularLocation>
</comment>
<name>A0A518XJX0_9GAMM</name>
<dbReference type="EMBL" id="CP032705">
    <property type="protein sequence ID" value="QDY44475.1"/>
    <property type="molecule type" value="Genomic_DNA"/>
</dbReference>
<feature type="transmembrane region" description="Helical" evidence="7">
    <location>
        <begin position="62"/>
        <end position="83"/>
    </location>
</feature>
<feature type="region of interest" description="Disordered" evidence="6">
    <location>
        <begin position="92"/>
        <end position="148"/>
    </location>
</feature>
<keyword evidence="3 7" id="KW-0812">Transmembrane</keyword>
<feature type="compositionally biased region" description="Basic and acidic residues" evidence="6">
    <location>
        <begin position="109"/>
        <end position="133"/>
    </location>
</feature>
<gene>
    <name evidence="8" type="ORF">D8B20_21340</name>
</gene>
<dbReference type="RefSeq" id="WP_145892087.1">
    <property type="nucleotide sequence ID" value="NZ_CP032705.1"/>
</dbReference>
<keyword evidence="5 7" id="KW-0472">Membrane</keyword>
<proteinExistence type="inferred from homology"/>
<evidence type="ECO:0000256" key="4">
    <source>
        <dbReference type="ARBA" id="ARBA00022989"/>
    </source>
</evidence>
<feature type="compositionally biased region" description="Polar residues" evidence="6">
    <location>
        <begin position="98"/>
        <end position="108"/>
    </location>
</feature>
<geneLocation type="plasmid" evidence="8 9">
    <name>unnamed3</name>
</geneLocation>
<dbReference type="KEGG" id="pdis:D8B20_21340"/>